<gene>
    <name evidence="5" type="ORF">C0601_07095</name>
</gene>
<dbReference type="PROSITE" id="PS00211">
    <property type="entry name" value="ABC_TRANSPORTER_1"/>
    <property type="match status" value="1"/>
</dbReference>
<dbReference type="InterPro" id="IPR003439">
    <property type="entry name" value="ABC_transporter-like_ATP-bd"/>
</dbReference>
<accession>A0A2N5ZFV0</accession>
<keyword evidence="1" id="KW-0677">Repeat</keyword>
<evidence type="ECO:0000256" key="3">
    <source>
        <dbReference type="ARBA" id="ARBA00022840"/>
    </source>
</evidence>
<dbReference type="Gene3D" id="3.40.50.300">
    <property type="entry name" value="P-loop containing nucleotide triphosphate hydrolases"/>
    <property type="match status" value="2"/>
</dbReference>
<dbReference type="PROSITE" id="PS50893">
    <property type="entry name" value="ABC_TRANSPORTER_2"/>
    <property type="match status" value="1"/>
</dbReference>
<reference evidence="5 6" key="1">
    <citation type="submission" date="2017-11" db="EMBL/GenBank/DDBJ databases">
        <title>Genome-resolved metagenomics identifies genetic mobility, metabolic interactions, and unexpected diversity in perchlorate-reducing communities.</title>
        <authorList>
            <person name="Barnum T.P."/>
            <person name="Figueroa I.A."/>
            <person name="Carlstrom C.I."/>
            <person name="Lucas L.N."/>
            <person name="Engelbrektson A.L."/>
            <person name="Coates J.D."/>
        </authorList>
    </citation>
    <scope>NUCLEOTIDE SEQUENCE [LARGE SCALE GENOMIC DNA]</scope>
    <source>
        <strain evidence="5">BM706</strain>
    </source>
</reference>
<evidence type="ECO:0000256" key="1">
    <source>
        <dbReference type="ARBA" id="ARBA00022737"/>
    </source>
</evidence>
<comment type="caution">
    <text evidence="5">The sequence shown here is derived from an EMBL/GenBank/DDBJ whole genome shotgun (WGS) entry which is preliminary data.</text>
</comment>
<dbReference type="EMBL" id="PKTG01000085">
    <property type="protein sequence ID" value="PLX17516.1"/>
    <property type="molecule type" value="Genomic_DNA"/>
</dbReference>
<organism evidence="5 6">
    <name type="scientific">Muiribacterium halophilum</name>
    <dbReference type="NCBI Taxonomy" id="2053465"/>
    <lineage>
        <taxon>Bacteria</taxon>
        <taxon>Candidatus Muiribacteriota</taxon>
        <taxon>Candidatus Muiribacteriia</taxon>
        <taxon>Candidatus Muiribacteriales</taxon>
        <taxon>Candidatus Muiribacteriaceae</taxon>
        <taxon>Candidatus Muiribacterium</taxon>
    </lineage>
</organism>
<dbReference type="GO" id="GO:0016887">
    <property type="term" value="F:ATP hydrolysis activity"/>
    <property type="evidence" value="ECO:0007669"/>
    <property type="project" value="InterPro"/>
</dbReference>
<feature type="domain" description="ABC transporter" evidence="4">
    <location>
        <begin position="207"/>
        <end position="414"/>
    </location>
</feature>
<dbReference type="Pfam" id="PF00005">
    <property type="entry name" value="ABC_tran"/>
    <property type="match status" value="2"/>
</dbReference>
<dbReference type="FunFam" id="3.40.50.300:FF:000070">
    <property type="entry name" value="Putative ABC transporter ATP-binding component"/>
    <property type="match status" value="1"/>
</dbReference>
<dbReference type="GO" id="GO:0005524">
    <property type="term" value="F:ATP binding"/>
    <property type="evidence" value="ECO:0007669"/>
    <property type="project" value="UniProtKB-KW"/>
</dbReference>
<name>A0A2N5ZFV0_MUIH1</name>
<keyword evidence="3" id="KW-0067">ATP-binding</keyword>
<evidence type="ECO:0000259" key="4">
    <source>
        <dbReference type="PROSITE" id="PS50893"/>
    </source>
</evidence>
<dbReference type="SMART" id="SM00382">
    <property type="entry name" value="AAA"/>
    <property type="match status" value="1"/>
</dbReference>
<dbReference type="InterPro" id="IPR027417">
    <property type="entry name" value="P-loop_NTPase"/>
</dbReference>
<keyword evidence="2" id="KW-0547">Nucleotide-binding</keyword>
<sequence>MKKYGDLQHELEENGLYEIDSKIKSILFGLGFDEEDLNKRCNEFSGGWVMRIHLAKLLLASPEILLLDEPTNHLDLEARNWLEDFIRSYMGAVILVSHDRFFLDATVNRVGELFASDFKVYKGNYSKFERLRQEYIDNIYKSAKEYDEKVEKHTKFIEKFRYKATKASQVQSRIKMLDKIEKPIIPPKKKRITFEFPNSKESGLKVIEVKDFAKQYDEKIVFMDVDFTIERGQRIAVCGKNGCGKTTLLKCLSDVVDHDMGEIEFGYNVKKNYYAQEPTELLSLENTLYDELYQNANFTQGENLRNLLGAFLFSNDDIYKKVKVLSGGERARLALAKMLLVPSNLLIMDEPTNHLDLESKDILLDALKKYRGTIIFVSHDRYFVENLANRVFNFHDGEMQVFNGSYKDFLKKVEY</sequence>
<dbReference type="AlphaFoldDB" id="A0A2N5ZFV0"/>
<dbReference type="InterPro" id="IPR003593">
    <property type="entry name" value="AAA+_ATPase"/>
</dbReference>
<dbReference type="Proteomes" id="UP000234857">
    <property type="component" value="Unassembled WGS sequence"/>
</dbReference>
<dbReference type="InterPro" id="IPR017871">
    <property type="entry name" value="ABC_transporter-like_CS"/>
</dbReference>
<proteinExistence type="predicted"/>
<dbReference type="FunFam" id="3.40.50.300:FF:000011">
    <property type="entry name" value="Putative ABC transporter ATP-binding component"/>
    <property type="match status" value="1"/>
</dbReference>
<evidence type="ECO:0000313" key="6">
    <source>
        <dbReference type="Proteomes" id="UP000234857"/>
    </source>
</evidence>
<dbReference type="PANTHER" id="PTHR19211">
    <property type="entry name" value="ATP-BINDING TRANSPORT PROTEIN-RELATED"/>
    <property type="match status" value="1"/>
</dbReference>
<dbReference type="CDD" id="cd03221">
    <property type="entry name" value="ABCF_EF-3"/>
    <property type="match status" value="1"/>
</dbReference>
<protein>
    <recommendedName>
        <fullName evidence="4">ABC transporter domain-containing protein</fullName>
    </recommendedName>
</protein>
<dbReference type="PANTHER" id="PTHR19211:SF14">
    <property type="entry name" value="ATP-BINDING CASSETTE SUB-FAMILY F MEMBER 1"/>
    <property type="match status" value="1"/>
</dbReference>
<evidence type="ECO:0000313" key="5">
    <source>
        <dbReference type="EMBL" id="PLX17516.1"/>
    </source>
</evidence>
<dbReference type="SUPFAM" id="SSF52540">
    <property type="entry name" value="P-loop containing nucleoside triphosphate hydrolases"/>
    <property type="match status" value="2"/>
</dbReference>
<dbReference type="InterPro" id="IPR050611">
    <property type="entry name" value="ABCF"/>
</dbReference>
<dbReference type="Pfam" id="PF12848">
    <property type="entry name" value="ABC_tran_Xtn"/>
    <property type="match status" value="1"/>
</dbReference>
<dbReference type="InterPro" id="IPR032781">
    <property type="entry name" value="ABC_tran_Xtn"/>
</dbReference>
<evidence type="ECO:0000256" key="2">
    <source>
        <dbReference type="ARBA" id="ARBA00022741"/>
    </source>
</evidence>